<dbReference type="AlphaFoldDB" id="A0A8J6MZY2"/>
<comment type="cofactor">
    <cofactor evidence="1">
        <name>Mo-bis(molybdopterin guanine dinucleotide)</name>
        <dbReference type="ChEBI" id="CHEBI:60539"/>
    </cofactor>
</comment>
<comment type="similarity">
    <text evidence="2">Belongs to the prokaryotic molybdopterin-containing oxidoreductase family.</text>
</comment>
<dbReference type="GO" id="GO:0043546">
    <property type="term" value="F:molybdopterin cofactor binding"/>
    <property type="evidence" value="ECO:0007669"/>
    <property type="project" value="InterPro"/>
</dbReference>
<dbReference type="InterPro" id="IPR006656">
    <property type="entry name" value="Mopterin_OxRdtase"/>
</dbReference>
<evidence type="ECO:0000256" key="6">
    <source>
        <dbReference type="ARBA" id="ARBA00023004"/>
    </source>
</evidence>
<dbReference type="GO" id="GO:0016491">
    <property type="term" value="F:oxidoreductase activity"/>
    <property type="evidence" value="ECO:0007669"/>
    <property type="project" value="UniProtKB-KW"/>
</dbReference>
<dbReference type="Proteomes" id="UP000650524">
    <property type="component" value="Unassembled WGS sequence"/>
</dbReference>
<comment type="caution">
    <text evidence="9">The sequence shown here is derived from an EMBL/GenBank/DDBJ whole genome shotgun (WGS) entry which is preliminary data.</text>
</comment>
<dbReference type="GO" id="GO:0051536">
    <property type="term" value="F:iron-sulfur cluster binding"/>
    <property type="evidence" value="ECO:0007669"/>
    <property type="project" value="UniProtKB-KW"/>
</dbReference>
<organism evidence="9 10">
    <name type="scientific">Candidatus Desulfacyla euxinica</name>
    <dbReference type="NCBI Taxonomy" id="2841693"/>
    <lineage>
        <taxon>Bacteria</taxon>
        <taxon>Deltaproteobacteria</taxon>
        <taxon>Candidatus Desulfacyla</taxon>
    </lineage>
</organism>
<name>A0A8J6MZY2_9DELT</name>
<protein>
    <submittedName>
        <fullName evidence="9">Molybdopterin oxidoreductase family protein</fullName>
    </submittedName>
</protein>
<dbReference type="Gene3D" id="2.40.40.20">
    <property type="match status" value="1"/>
</dbReference>
<keyword evidence="4" id="KW-0479">Metal-binding</keyword>
<proteinExistence type="inferred from homology"/>
<keyword evidence="7" id="KW-0411">Iron-sulfur</keyword>
<reference evidence="9 10" key="1">
    <citation type="submission" date="2020-08" db="EMBL/GenBank/DDBJ databases">
        <title>Bridging the membrane lipid divide: bacteria of the FCB group superphylum have the potential to synthesize archaeal ether lipids.</title>
        <authorList>
            <person name="Villanueva L."/>
            <person name="Von Meijenfeldt F.A.B."/>
            <person name="Westbye A.B."/>
            <person name="Yadav S."/>
            <person name="Hopmans E.C."/>
            <person name="Dutilh B.E."/>
            <person name="Sinninghe Damste J.S."/>
        </authorList>
    </citation>
    <scope>NUCLEOTIDE SEQUENCE [LARGE SCALE GENOMIC DNA]</scope>
    <source>
        <strain evidence="9">NIOZ-UU27</strain>
    </source>
</reference>
<dbReference type="GO" id="GO:0046872">
    <property type="term" value="F:metal ion binding"/>
    <property type="evidence" value="ECO:0007669"/>
    <property type="project" value="UniProtKB-KW"/>
</dbReference>
<dbReference type="InterPro" id="IPR050612">
    <property type="entry name" value="Prok_Mopterin_Oxidored"/>
</dbReference>
<dbReference type="InterPro" id="IPR009010">
    <property type="entry name" value="Asp_de-COase-like_dom_sf"/>
</dbReference>
<evidence type="ECO:0000259" key="8">
    <source>
        <dbReference type="PROSITE" id="PS51669"/>
    </source>
</evidence>
<evidence type="ECO:0000313" key="10">
    <source>
        <dbReference type="Proteomes" id="UP000650524"/>
    </source>
</evidence>
<dbReference type="InterPro" id="IPR006657">
    <property type="entry name" value="MoPterin_dinucl-bd_dom"/>
</dbReference>
<keyword evidence="5" id="KW-0560">Oxidoreductase</keyword>
<evidence type="ECO:0000256" key="3">
    <source>
        <dbReference type="ARBA" id="ARBA00022505"/>
    </source>
</evidence>
<dbReference type="InterPro" id="IPR006963">
    <property type="entry name" value="Mopterin_OxRdtase_4Fe-4S_dom"/>
</dbReference>
<dbReference type="Gene3D" id="2.20.25.90">
    <property type="entry name" value="ADC-like domains"/>
    <property type="match status" value="1"/>
</dbReference>
<evidence type="ECO:0000256" key="7">
    <source>
        <dbReference type="ARBA" id="ARBA00023014"/>
    </source>
</evidence>
<dbReference type="SUPFAM" id="SSF50692">
    <property type="entry name" value="ADC-like"/>
    <property type="match status" value="1"/>
</dbReference>
<dbReference type="Gene3D" id="3.30.2070.10">
    <property type="entry name" value="Formate dehydrogenase/DMSO reductase"/>
    <property type="match status" value="1"/>
</dbReference>
<evidence type="ECO:0000256" key="4">
    <source>
        <dbReference type="ARBA" id="ARBA00022723"/>
    </source>
</evidence>
<evidence type="ECO:0000313" key="9">
    <source>
        <dbReference type="EMBL" id="MBC8178382.1"/>
    </source>
</evidence>
<accession>A0A8J6MZY2</accession>
<dbReference type="CDD" id="cd02786">
    <property type="entry name" value="MopB_CT_3"/>
    <property type="match status" value="1"/>
</dbReference>
<dbReference type="InterPro" id="IPR006655">
    <property type="entry name" value="Mopterin_OxRdtase_prok_CS"/>
</dbReference>
<dbReference type="PANTHER" id="PTHR43742:SF6">
    <property type="entry name" value="OXIDOREDUCTASE YYAE-RELATED"/>
    <property type="match status" value="1"/>
</dbReference>
<dbReference type="SMART" id="SM00926">
    <property type="entry name" value="Molybdop_Fe4S4"/>
    <property type="match status" value="1"/>
</dbReference>
<dbReference type="PROSITE" id="PS00490">
    <property type="entry name" value="MOLYBDOPTERIN_PROK_2"/>
    <property type="match status" value="1"/>
</dbReference>
<evidence type="ECO:0000256" key="5">
    <source>
        <dbReference type="ARBA" id="ARBA00023002"/>
    </source>
</evidence>
<dbReference type="PANTHER" id="PTHR43742">
    <property type="entry name" value="TRIMETHYLAMINE-N-OXIDE REDUCTASE"/>
    <property type="match status" value="1"/>
</dbReference>
<dbReference type="InterPro" id="IPR037920">
    <property type="entry name" value="YoaE_C"/>
</dbReference>
<sequence length="684" mass="75130">MQSRGGAMIEFKRSVCSHDCPDTCGLLVGVENGRVVSVKGDPEHPFTRGAICVKVNHYPERVYSPLRVLHPLKRAGAKGEGKFERITWDQALDETVNQYRQIISESGGEAILPYSYAGTMGVVQFHAGHPFFHKLGASKLLRTICSAAAEAGFAASMGNIPTTDIETSVNSDLIIIWGSNTLVSNMHAWPFFLEARRNGASIVVIDPYKNRTAKEADRHLKLKPGTDAALALGMMHVIIKEELIDKEFIGRHTTGFEQLAGRAGDYPPPRVENITGVPAAEIEWLGREYAQARAPYIRTGWGPSRQIKGGMAMRTIALLPGLVGATHTKGGGIIRSTSAAFAFNMNAVMRDDLAPSGVRSINMVQLGQAMTAVDDPPVKALHVYHSNPAVVAPDSARVLTGLAREDLFVVVHEHLMTETAMYADIVLPSTTSLESTDLYRSYGHYYLQMASPVIEPVGETRSTLAIFNDLAARFAFTENCFSETEEERIRNLLNSDSPYLEGITLDNLKEGRPIRLNVPEDIFSNGLGTPSGKIEFYSQSMADQGLDPLPDGEPSIDGEGEGRFDLQLITPPRHQFLNSTFNEIEYLRNKAGKPIIIIHPEDAATRGIEEKMRVRVFNDRGECCLYAHLTEDTAPGVTVIEGLYWPRFMPNNRGVNQLTSQSLTDMGQSCAFHCNLVEVKPSSD</sequence>
<dbReference type="SUPFAM" id="SSF53706">
    <property type="entry name" value="Formate dehydrogenase/DMSO reductase, domains 1-3"/>
    <property type="match status" value="1"/>
</dbReference>
<evidence type="ECO:0000256" key="1">
    <source>
        <dbReference type="ARBA" id="ARBA00001942"/>
    </source>
</evidence>
<keyword evidence="3" id="KW-0500">Molybdenum</keyword>
<dbReference type="Pfam" id="PF00384">
    <property type="entry name" value="Molybdopterin"/>
    <property type="match status" value="1"/>
</dbReference>
<dbReference type="Gene3D" id="3.40.50.740">
    <property type="match status" value="1"/>
</dbReference>
<dbReference type="PROSITE" id="PS51669">
    <property type="entry name" value="4FE4S_MOW_BIS_MGD"/>
    <property type="match status" value="1"/>
</dbReference>
<dbReference type="CDD" id="cd02766">
    <property type="entry name" value="MopB_3"/>
    <property type="match status" value="1"/>
</dbReference>
<evidence type="ECO:0000256" key="2">
    <source>
        <dbReference type="ARBA" id="ARBA00010312"/>
    </source>
</evidence>
<dbReference type="EMBL" id="JACNJD010000277">
    <property type="protein sequence ID" value="MBC8178382.1"/>
    <property type="molecule type" value="Genomic_DNA"/>
</dbReference>
<dbReference type="Pfam" id="PF04879">
    <property type="entry name" value="Molybdop_Fe4S4"/>
    <property type="match status" value="1"/>
</dbReference>
<dbReference type="Pfam" id="PF01568">
    <property type="entry name" value="Molydop_binding"/>
    <property type="match status" value="1"/>
</dbReference>
<feature type="domain" description="4Fe-4S Mo/W bis-MGD-type" evidence="8">
    <location>
        <begin position="9"/>
        <end position="66"/>
    </location>
</feature>
<dbReference type="Gene3D" id="3.40.228.10">
    <property type="entry name" value="Dimethylsulfoxide Reductase, domain 2"/>
    <property type="match status" value="1"/>
</dbReference>
<gene>
    <name evidence="9" type="ORF">H8E19_13330</name>
</gene>
<keyword evidence="6" id="KW-0408">Iron</keyword>